<evidence type="ECO:0000256" key="4">
    <source>
        <dbReference type="SAM" id="Phobius"/>
    </source>
</evidence>
<dbReference type="InterPro" id="IPR013783">
    <property type="entry name" value="Ig-like_fold"/>
</dbReference>
<dbReference type="SUPFAM" id="SSF69322">
    <property type="entry name" value="Tricorn protease domain 2"/>
    <property type="match status" value="1"/>
</dbReference>
<dbReference type="EMBL" id="JAHZST010000017">
    <property type="protein sequence ID" value="MBW8185814.1"/>
    <property type="molecule type" value="Genomic_DNA"/>
</dbReference>
<sequence length="1237" mass="140777">MRIFILSVIWLIGCPLFAMENQPIFDAYKAEQGLSMNTVNDIVTDDQGFLWIATQTGLNRYDGKHFKLYQVGNNKGPTEKHIQKLFFGRKKQLWLLTKSDGLNLYQANTDTFIPFNESNSPLSNTGVIDLYQDSRGILWLATHDNGLIQYSHTENRILNHFISSPNDKGLISNRLNLIFGDQFDRIWLVSDKGLSLIEPDNEIVNFPQINSVLGDSINSLEIGKSNTLWIGTKERGLYLFDIQTGALKQITAASQLESDTVTHLKKDKFGKLWIAVHGKGLARYSPQSNKLLYFDSAAEDKHSLNSVHVTSFAIDSEHQLWVGTRGGGLNKTYLEAESFGHISTGNFKEQPLENSNIRSIFRDHQQQLWVGTAAGLYQAHEDINREITGFSLFEIAGVQITDLFISFIREDEQKRFWVGTRGKGLFIFSPDKQSYTRYQYQVGNHSGLPSNYLYSLYFDNENRAWISTKDSGVARYINEEQGFIQYKHNRNDPNSLSSNEITNLVQDNEGNFWFTSYDKGLSRLDKQGQFTHFNTQTKSSIPNKHLMSIHQGGGDNLWISTNDGIFSFNTKSYETKLFSTDNGLIGNVAYLTLMDNKKNLWVGTASGLSMLNTHNLSIRNFTYIDGLQDNEFNFGAGFIDTDNRIYLGGINGFNHFFTSQLPKLSPPRQPLLETLTILNGSQSSSSETKKVNITQEDKIKLSYQHDIFTLSFLTPALHRAKRLVYEYKMLGLHNNWLVANADQTAQFTGLSSGNYAFLLRARDIDGKYSPIRRLDIQVLAAPWLSWWALTLYVMAFITLFSLFYYSKLKKYNEQNLLLKEIEQSEQRLQLSLWGSGDEFWDWNIADKQIVRTNVFLQYPEKETHLHDTMQQCVHPDDLPNIMTEIDACMKKGKDKFELTYRSKLTDDSWLWVLNRGQVILRDHLARPSRLAGTIKNIQSQKEIETALRTLNQDLEQRVFSRTSELQKSNDELKATLEELKFTQGELIDKEKMATLGCLVASITHEINTPIGISVTAASHLHNSVEIFNQHYTEGEISQEEFEDYQVEVSDCSKLILTNLERASKLIQSFKKVSVDQSHEDIREFDLKSYLDEIFLSLNPMLSRTVHQYSYQCKDSIVIKSNPGAFYQIISNLINNSIVHAFPDDRSGELNLTVTCSDSGIEIIYQDNGCGMPEHVQEKIFSPFFTTKRGKGGSGLGMNIVYNLVTQVLEGEIELTSTIDSGSLFKISLPSSLLVNSA</sequence>
<dbReference type="PROSITE" id="PS50109">
    <property type="entry name" value="HIS_KIN"/>
    <property type="match status" value="1"/>
</dbReference>
<protein>
    <recommendedName>
        <fullName evidence="2">histidine kinase</fullName>
        <ecNumber evidence="2">2.7.13.3</ecNumber>
    </recommendedName>
</protein>
<evidence type="ECO:0000259" key="5">
    <source>
        <dbReference type="PROSITE" id="PS50109"/>
    </source>
</evidence>
<keyword evidence="3" id="KW-0597">Phosphoprotein</keyword>
<keyword evidence="4" id="KW-1133">Transmembrane helix</keyword>
<dbReference type="Pfam" id="PF07494">
    <property type="entry name" value="Reg_prop"/>
    <property type="match status" value="4"/>
</dbReference>
<dbReference type="Proteomes" id="UP001195963">
    <property type="component" value="Unassembled WGS sequence"/>
</dbReference>
<dbReference type="Pfam" id="PF02518">
    <property type="entry name" value="HATPase_c"/>
    <property type="match status" value="1"/>
</dbReference>
<evidence type="ECO:0000256" key="1">
    <source>
        <dbReference type="ARBA" id="ARBA00000085"/>
    </source>
</evidence>
<dbReference type="InterPro" id="IPR003594">
    <property type="entry name" value="HATPase_dom"/>
</dbReference>
<reference evidence="6 7" key="1">
    <citation type="submission" date="2021-07" db="EMBL/GenBank/DDBJ databases">
        <title>Shewanella sp. nov, isolated from SCS.</title>
        <authorList>
            <person name="Cao W.R."/>
        </authorList>
    </citation>
    <scope>NUCLEOTIDE SEQUENCE [LARGE SCALE GENOMIC DNA]</scope>
    <source>
        <strain evidence="6 7">NR704-98</strain>
    </source>
</reference>
<dbReference type="Gene3D" id="3.30.565.10">
    <property type="entry name" value="Histidine kinase-like ATPase, C-terminal domain"/>
    <property type="match status" value="1"/>
</dbReference>
<keyword evidence="4" id="KW-0472">Membrane</keyword>
<dbReference type="PRINTS" id="PR00344">
    <property type="entry name" value="BCTRLSENSOR"/>
</dbReference>
<dbReference type="InterPro" id="IPR036890">
    <property type="entry name" value="HATPase_C_sf"/>
</dbReference>
<dbReference type="Gene3D" id="1.10.287.130">
    <property type="match status" value="1"/>
</dbReference>
<dbReference type="InterPro" id="IPR013655">
    <property type="entry name" value="PAS_fold_3"/>
</dbReference>
<dbReference type="InterPro" id="IPR005467">
    <property type="entry name" value="His_kinase_dom"/>
</dbReference>
<accession>A0ABS7E7Z7</accession>
<gene>
    <name evidence="6" type="ORF">K0625_19415</name>
</gene>
<dbReference type="InterPro" id="IPR004358">
    <property type="entry name" value="Sig_transdc_His_kin-like_C"/>
</dbReference>
<evidence type="ECO:0000313" key="7">
    <source>
        <dbReference type="Proteomes" id="UP001195963"/>
    </source>
</evidence>
<dbReference type="Gene3D" id="2.130.10.10">
    <property type="entry name" value="YVTN repeat-like/Quinoprotein amine dehydrogenase"/>
    <property type="match status" value="3"/>
</dbReference>
<keyword evidence="7" id="KW-1185">Reference proteome</keyword>
<dbReference type="PANTHER" id="PTHR43547:SF2">
    <property type="entry name" value="HYBRID SIGNAL TRANSDUCTION HISTIDINE KINASE C"/>
    <property type="match status" value="1"/>
</dbReference>
<organism evidence="6 7">
    <name type="scientific">Shewanella nanhaiensis</name>
    <dbReference type="NCBI Taxonomy" id="2864872"/>
    <lineage>
        <taxon>Bacteria</taxon>
        <taxon>Pseudomonadati</taxon>
        <taxon>Pseudomonadota</taxon>
        <taxon>Gammaproteobacteria</taxon>
        <taxon>Alteromonadales</taxon>
        <taxon>Shewanellaceae</taxon>
        <taxon>Shewanella</taxon>
    </lineage>
</organism>
<name>A0ABS7E7Z7_9GAMM</name>
<keyword evidence="4" id="KW-0812">Transmembrane</keyword>
<feature type="domain" description="Histidine kinase" evidence="5">
    <location>
        <begin position="1001"/>
        <end position="1232"/>
    </location>
</feature>
<dbReference type="InterPro" id="IPR015943">
    <property type="entry name" value="WD40/YVTN_repeat-like_dom_sf"/>
</dbReference>
<feature type="transmembrane region" description="Helical" evidence="4">
    <location>
        <begin position="783"/>
        <end position="805"/>
    </location>
</feature>
<dbReference type="EC" id="2.7.13.3" evidence="2"/>
<dbReference type="CDD" id="cd00075">
    <property type="entry name" value="HATPase"/>
    <property type="match status" value="1"/>
</dbReference>
<dbReference type="Pfam" id="PF07495">
    <property type="entry name" value="Y_Y_Y"/>
    <property type="match status" value="1"/>
</dbReference>
<dbReference type="Pfam" id="PF08447">
    <property type="entry name" value="PAS_3"/>
    <property type="match status" value="1"/>
</dbReference>
<dbReference type="InterPro" id="IPR011110">
    <property type="entry name" value="Reg_prop"/>
</dbReference>
<comment type="caution">
    <text evidence="6">The sequence shown here is derived from an EMBL/GenBank/DDBJ whole genome shotgun (WGS) entry which is preliminary data.</text>
</comment>
<proteinExistence type="predicted"/>
<dbReference type="SMART" id="SM00387">
    <property type="entry name" value="HATPase_c"/>
    <property type="match status" value="1"/>
</dbReference>
<dbReference type="InterPro" id="IPR035965">
    <property type="entry name" value="PAS-like_dom_sf"/>
</dbReference>
<evidence type="ECO:0000256" key="3">
    <source>
        <dbReference type="ARBA" id="ARBA00022553"/>
    </source>
</evidence>
<dbReference type="InterPro" id="IPR011123">
    <property type="entry name" value="Y_Y_Y"/>
</dbReference>
<dbReference type="SUPFAM" id="SSF55874">
    <property type="entry name" value="ATPase domain of HSP90 chaperone/DNA topoisomerase II/histidine kinase"/>
    <property type="match status" value="1"/>
</dbReference>
<comment type="catalytic activity">
    <reaction evidence="1">
        <text>ATP + protein L-histidine = ADP + protein N-phospho-L-histidine.</text>
        <dbReference type="EC" id="2.7.13.3"/>
    </reaction>
</comment>
<dbReference type="PANTHER" id="PTHR43547">
    <property type="entry name" value="TWO-COMPONENT HISTIDINE KINASE"/>
    <property type="match status" value="1"/>
</dbReference>
<evidence type="ECO:0000313" key="6">
    <source>
        <dbReference type="EMBL" id="MBW8185814.1"/>
    </source>
</evidence>
<dbReference type="Gene3D" id="2.60.40.10">
    <property type="entry name" value="Immunoglobulins"/>
    <property type="match status" value="1"/>
</dbReference>
<dbReference type="RefSeq" id="WP_220111184.1">
    <property type="nucleotide sequence ID" value="NZ_JAHZST010000017.1"/>
</dbReference>
<dbReference type="SUPFAM" id="SSF63829">
    <property type="entry name" value="Calcium-dependent phosphotriesterase"/>
    <property type="match status" value="2"/>
</dbReference>
<evidence type="ECO:0000256" key="2">
    <source>
        <dbReference type="ARBA" id="ARBA00012438"/>
    </source>
</evidence>
<dbReference type="SUPFAM" id="SSF55785">
    <property type="entry name" value="PYP-like sensor domain (PAS domain)"/>
    <property type="match status" value="1"/>
</dbReference>
<dbReference type="Gene3D" id="3.30.450.20">
    <property type="entry name" value="PAS domain"/>
    <property type="match status" value="1"/>
</dbReference>